<feature type="region of interest" description="Disordered" evidence="1">
    <location>
        <begin position="321"/>
        <end position="363"/>
    </location>
</feature>
<dbReference type="SUPFAM" id="SSF160113">
    <property type="entry name" value="YegP-like"/>
    <property type="match status" value="11"/>
</dbReference>
<feature type="region of interest" description="Disordered" evidence="1">
    <location>
        <begin position="1"/>
        <end position="34"/>
    </location>
</feature>
<feature type="domain" description="DUF1508" evidence="3">
    <location>
        <begin position="544"/>
        <end position="587"/>
    </location>
</feature>
<reference evidence="4 5" key="1">
    <citation type="journal article" date="2012" name="Stand. Genomic Sci.">
        <title>Complete genome sequence of Halopiger xanaduensis type strain (SH-6(T)).</title>
        <authorList>
            <person name="Anderson I."/>
            <person name="Tindall B.J."/>
            <person name="Rohde M."/>
            <person name="Lucas S."/>
            <person name="Han J."/>
            <person name="Lapidus A."/>
            <person name="Cheng J.F."/>
            <person name="Goodwin L."/>
            <person name="Pitluck S."/>
            <person name="Peters L."/>
            <person name="Pati A."/>
            <person name="Mikhailova N."/>
            <person name="Pagani I."/>
            <person name="Teshima H."/>
            <person name="Han C."/>
            <person name="Tapia R."/>
            <person name="Land M."/>
            <person name="Woyke T."/>
            <person name="Klenk H.P."/>
            <person name="Kyrpides N."/>
            <person name="Ivanova N."/>
        </authorList>
    </citation>
    <scope>NUCLEOTIDE SEQUENCE [LARGE SCALE GENOMIC DNA]</scope>
    <source>
        <strain evidence="5">DSM 18323 / JCM 14033 / SH-6</strain>
    </source>
</reference>
<keyword evidence="5" id="KW-1185">Reference proteome</keyword>
<keyword evidence="2" id="KW-0812">Transmembrane</keyword>
<feature type="compositionally biased region" description="Basic and acidic residues" evidence="1">
    <location>
        <begin position="413"/>
        <end position="431"/>
    </location>
</feature>
<feature type="compositionally biased region" description="Basic and acidic residues" evidence="1">
    <location>
        <begin position="332"/>
        <end position="348"/>
    </location>
</feature>
<organism evidence="4 5">
    <name type="scientific">Halopiger xanaduensis (strain DSM 18323 / JCM 14033 / SH-6)</name>
    <dbReference type="NCBI Taxonomy" id="797210"/>
    <lineage>
        <taxon>Archaea</taxon>
        <taxon>Methanobacteriati</taxon>
        <taxon>Methanobacteriota</taxon>
        <taxon>Stenosarchaea group</taxon>
        <taxon>Halobacteria</taxon>
        <taxon>Halobacteriales</taxon>
        <taxon>Natrialbaceae</taxon>
        <taxon>Halopiger</taxon>
    </lineage>
</organism>
<feature type="compositionally biased region" description="Basic and acidic residues" evidence="1">
    <location>
        <begin position="502"/>
        <end position="512"/>
    </location>
</feature>
<feature type="compositionally biased region" description="Acidic residues" evidence="1">
    <location>
        <begin position="350"/>
        <end position="360"/>
    </location>
</feature>
<evidence type="ECO:0000256" key="2">
    <source>
        <dbReference type="SAM" id="Phobius"/>
    </source>
</evidence>
<feature type="domain" description="DUF1508" evidence="3">
    <location>
        <begin position="776"/>
        <end position="813"/>
    </location>
</feature>
<dbReference type="Gene3D" id="2.30.29.80">
    <property type="match status" value="6"/>
</dbReference>
<name>F8D519_HALXS</name>
<feature type="transmembrane region" description="Helical" evidence="2">
    <location>
        <begin position="82"/>
        <end position="102"/>
    </location>
</feature>
<sequence length="1000" mass="108228">MSVPRSVRRYRRREPSDAGGTTAASAKPTRVSSVQHVPAGQRFNRGTRAVLGLGPSLLYGGLATGTLGQMQWGERGLELSPGAAVAIGIVLFAGVGAAVLSLTRRNRQFEGTDGDRLESETEPETETETPPVLTGDAIEGAQVALRSDDGDWRWRVLRREALAESPARASTRSTATDRIERTRDAIDAAGLREVTDAAVRVYRDEDGSWRWTLGRADGSRVGSAAEGYDDREAAEAAVRLVKDCGPEADVVDVEEGAITIAKRRDRWQWQLVDDERTPLAAGADGYERRTDAVAAADTFVDRIADARVLDVDAFGVELYESGTVAPGPKPESGPDRESELDQESKSNQESETEPGEEENGENGTWAWRLVDEDSDIIADAPSAFETRPAAEDAATAALAALEDTVVTDAGEPAFERYPDAAGDADRSRTGDDDGAGSDGDAWRWRLVDDAGRTVARAPDAASTVDEVERATELIREAVSDAPVLEIDEAAYEAYSDPDSAPEDNRVGDRTEADSGGNSRNDESDAAEGTTAVADGTGTETAGARWRWRLVTADRDVVAESAASYSDAADATTALERIREDAREADVVAFKTAAFRVYENDDGDWRWRLLDEGGAVLGDSDGEHDSRNEAIEAMLTLKERAPDADVVEIDAPEFELFTDEDGVWAWRLIDAAGRRVATAPTTYASRAAARAAVDRFRGQSDSPVHAVEGATFQPAVADGAWRWRLVHPTGETLAVSGSEYPTRDELEDRIDDVRETAAAARSYTTGAVTVQLVGSETWRWRLLDRDREPILESATAYSSRAAARDAVDELEKASMSAVPIFAIDAGAAAVWLEQTDEGWRWDLIDRGREVLATAVETADKSDTTAAVDDIQRLAPLAERIDVAEASFDVVERDDGWRWRLLDGDGHPVAIGDETTETKAAARDGIDDVRSLLESASVFELEGPAFERYRTNGDEPWQWRLVDENGETLLESAQAYETREATQEAIAALQSHATDGKVTVAE</sequence>
<feature type="domain" description="DUF1508" evidence="3">
    <location>
        <begin position="717"/>
        <end position="759"/>
    </location>
</feature>
<feature type="region of interest" description="Disordered" evidence="1">
    <location>
        <begin position="491"/>
        <end position="539"/>
    </location>
</feature>
<feature type="domain" description="DUF1508" evidence="3">
    <location>
        <begin position="892"/>
        <end position="938"/>
    </location>
</feature>
<dbReference type="EMBL" id="CP002839">
    <property type="protein sequence ID" value="AEH38784.1"/>
    <property type="molecule type" value="Genomic_DNA"/>
</dbReference>
<dbReference type="HOGENOM" id="CLU_301613_0_0_2"/>
<keyword evidence="2" id="KW-1133">Transmembrane helix</keyword>
<feature type="compositionally biased region" description="Basic residues" evidence="1">
    <location>
        <begin position="1"/>
        <end position="12"/>
    </location>
</feature>
<evidence type="ECO:0000259" key="3">
    <source>
        <dbReference type="Pfam" id="PF07411"/>
    </source>
</evidence>
<dbReference type="Pfam" id="PF07411">
    <property type="entry name" value="DUF1508"/>
    <property type="match status" value="6"/>
</dbReference>
<feature type="region of interest" description="Disordered" evidence="1">
    <location>
        <begin position="409"/>
        <end position="442"/>
    </location>
</feature>
<dbReference type="AlphaFoldDB" id="F8D519"/>
<evidence type="ECO:0000256" key="1">
    <source>
        <dbReference type="SAM" id="MobiDB-lite"/>
    </source>
</evidence>
<keyword evidence="2" id="KW-0472">Membrane</keyword>
<evidence type="ECO:0000313" key="4">
    <source>
        <dbReference type="EMBL" id="AEH38784.1"/>
    </source>
</evidence>
<dbReference type="InterPro" id="IPR010879">
    <property type="entry name" value="DUF1508"/>
</dbReference>
<feature type="region of interest" description="Disordered" evidence="1">
    <location>
        <begin position="111"/>
        <end position="132"/>
    </location>
</feature>
<dbReference type="Proteomes" id="UP000006794">
    <property type="component" value="Chromosome"/>
</dbReference>
<proteinExistence type="predicted"/>
<gene>
    <name evidence="4" type="ordered locus">Halxa_4181</name>
</gene>
<feature type="domain" description="DUF1508" evidence="3">
    <location>
        <begin position="955"/>
        <end position="996"/>
    </location>
</feature>
<accession>F8D519</accession>
<protein>
    <recommendedName>
        <fullName evidence="3">DUF1508 domain-containing protein</fullName>
    </recommendedName>
</protein>
<feature type="domain" description="DUF1508" evidence="3">
    <location>
        <begin position="204"/>
        <end position="252"/>
    </location>
</feature>
<dbReference type="eggNOG" id="arCOG06550">
    <property type="taxonomic scope" value="Archaea"/>
</dbReference>
<dbReference type="KEGG" id="hxa:Halxa_4181"/>
<evidence type="ECO:0000313" key="5">
    <source>
        <dbReference type="Proteomes" id="UP000006794"/>
    </source>
</evidence>
<dbReference type="InterPro" id="IPR036913">
    <property type="entry name" value="YegP-like_sf"/>
</dbReference>